<gene>
    <name evidence="2" type="ORF">CAUPRSCDRAFT_13116</name>
</gene>
<evidence type="ECO:0000313" key="2">
    <source>
        <dbReference type="EMBL" id="RKO95144.1"/>
    </source>
</evidence>
<proteinExistence type="predicted"/>
<feature type="region of interest" description="Disordered" evidence="1">
    <location>
        <begin position="1"/>
        <end position="45"/>
    </location>
</feature>
<reference evidence="3" key="1">
    <citation type="journal article" date="2018" name="Nat. Microbiol.">
        <title>Leveraging single-cell genomics to expand the fungal tree of life.</title>
        <authorList>
            <person name="Ahrendt S.R."/>
            <person name="Quandt C.A."/>
            <person name="Ciobanu D."/>
            <person name="Clum A."/>
            <person name="Salamov A."/>
            <person name="Andreopoulos B."/>
            <person name="Cheng J.F."/>
            <person name="Woyke T."/>
            <person name="Pelin A."/>
            <person name="Henrissat B."/>
            <person name="Reynolds N.K."/>
            <person name="Benny G.L."/>
            <person name="Smith M.E."/>
            <person name="James T.Y."/>
            <person name="Grigoriev I.V."/>
        </authorList>
    </citation>
    <scope>NUCLEOTIDE SEQUENCE [LARGE SCALE GENOMIC DNA]</scope>
    <source>
        <strain evidence="3">ATCC 52028</strain>
    </source>
</reference>
<sequence>GTVNGDEVSDLDEAEAEADDDEADADGDADGDAGDDNGDAEDTESGFGAINVHELALLPGFEFPTSAELGMRIRKMVSVILRSQVHLARLEEKQQRLEEKERLKEERDRQREARDRDRERDRVAASLRRSELGKKDKTEMQRHLQSYGIETDADGRRRWEQFVAATGFDRSPAALESYYGRIVEISEYVVRR</sequence>
<evidence type="ECO:0000256" key="1">
    <source>
        <dbReference type="SAM" id="MobiDB-lite"/>
    </source>
</evidence>
<accession>A0A4P9WQ35</accession>
<feature type="region of interest" description="Disordered" evidence="1">
    <location>
        <begin position="94"/>
        <end position="141"/>
    </location>
</feature>
<dbReference type="Proteomes" id="UP000268535">
    <property type="component" value="Unassembled WGS sequence"/>
</dbReference>
<dbReference type="EMBL" id="ML012832">
    <property type="protein sequence ID" value="RKO95144.1"/>
    <property type="molecule type" value="Genomic_DNA"/>
</dbReference>
<protein>
    <submittedName>
        <fullName evidence="2">Uncharacterized protein</fullName>
    </submittedName>
</protein>
<organism evidence="2 3">
    <name type="scientific">Caulochytrium protostelioides</name>
    <dbReference type="NCBI Taxonomy" id="1555241"/>
    <lineage>
        <taxon>Eukaryota</taxon>
        <taxon>Fungi</taxon>
        <taxon>Fungi incertae sedis</taxon>
        <taxon>Chytridiomycota</taxon>
        <taxon>Chytridiomycota incertae sedis</taxon>
        <taxon>Chytridiomycetes</taxon>
        <taxon>Caulochytriales</taxon>
        <taxon>Caulochytriaceae</taxon>
        <taxon>Caulochytrium</taxon>
    </lineage>
</organism>
<feature type="non-terminal residue" evidence="2">
    <location>
        <position position="192"/>
    </location>
</feature>
<feature type="non-terminal residue" evidence="2">
    <location>
        <position position="1"/>
    </location>
</feature>
<name>A0A4P9WQ35_9FUNG</name>
<evidence type="ECO:0000313" key="3">
    <source>
        <dbReference type="Proteomes" id="UP000268535"/>
    </source>
</evidence>
<feature type="compositionally biased region" description="Acidic residues" evidence="1">
    <location>
        <begin position="7"/>
        <end position="44"/>
    </location>
</feature>
<dbReference type="AlphaFoldDB" id="A0A4P9WQ35"/>